<sequence>MLISTIAVLLLSRPGTLPLLIIGNGINSWMFGIVWPSPWTVAGSMSGPYAFRLSLGFLDTYGVISILTALSAAGILIFSPFASRPEAP</sequence>
<keyword evidence="1" id="KW-1133">Transmembrane helix</keyword>
<reference evidence="2 3" key="1">
    <citation type="submission" date="2017-10" db="EMBL/GenBank/DDBJ databases">
        <title>Novel microbial diversity and functional potential in the marine mammal oral microbiome.</title>
        <authorList>
            <person name="Dudek N.K."/>
            <person name="Sun C.L."/>
            <person name="Burstein D."/>
            <person name="Kantor R.S."/>
            <person name="Aliaga Goltsman D.S."/>
            <person name="Bik E.M."/>
            <person name="Thomas B.C."/>
            <person name="Banfield J.F."/>
            <person name="Relman D.A."/>
        </authorList>
    </citation>
    <scope>NUCLEOTIDE SEQUENCE [LARGE SCALE GENOMIC DNA]</scope>
    <source>
        <strain evidence="2">DOLJORAL78_47_16</strain>
    </source>
</reference>
<protein>
    <submittedName>
        <fullName evidence="2">Uncharacterized protein</fullName>
    </submittedName>
</protein>
<dbReference type="Proteomes" id="UP000230821">
    <property type="component" value="Unassembled WGS sequence"/>
</dbReference>
<gene>
    <name evidence="2" type="ORF">CSA56_18105</name>
</gene>
<organism evidence="2 3">
    <name type="scientific">candidate division KSB3 bacterium</name>
    <dbReference type="NCBI Taxonomy" id="2044937"/>
    <lineage>
        <taxon>Bacteria</taxon>
        <taxon>candidate division KSB3</taxon>
    </lineage>
</organism>
<dbReference type="AlphaFoldDB" id="A0A2G6K734"/>
<evidence type="ECO:0000313" key="3">
    <source>
        <dbReference type="Proteomes" id="UP000230821"/>
    </source>
</evidence>
<evidence type="ECO:0000256" key="1">
    <source>
        <dbReference type="SAM" id="Phobius"/>
    </source>
</evidence>
<feature type="transmembrane region" description="Helical" evidence="1">
    <location>
        <begin position="30"/>
        <end position="51"/>
    </location>
</feature>
<accession>A0A2G6K734</accession>
<keyword evidence="1" id="KW-0812">Transmembrane</keyword>
<feature type="transmembrane region" description="Helical" evidence="1">
    <location>
        <begin position="63"/>
        <end position="82"/>
    </location>
</feature>
<name>A0A2G6K734_9BACT</name>
<proteinExistence type="predicted"/>
<comment type="caution">
    <text evidence="2">The sequence shown here is derived from an EMBL/GenBank/DDBJ whole genome shotgun (WGS) entry which is preliminary data.</text>
</comment>
<evidence type="ECO:0000313" key="2">
    <source>
        <dbReference type="EMBL" id="PIE31518.1"/>
    </source>
</evidence>
<dbReference type="EMBL" id="PDSK01000143">
    <property type="protein sequence ID" value="PIE31518.1"/>
    <property type="molecule type" value="Genomic_DNA"/>
</dbReference>
<keyword evidence="1" id="KW-0472">Membrane</keyword>